<accession>A0ABU5GXK7</accession>
<dbReference type="Proteomes" id="UP001291309">
    <property type="component" value="Unassembled WGS sequence"/>
</dbReference>
<evidence type="ECO:0000313" key="3">
    <source>
        <dbReference type="Proteomes" id="UP001291309"/>
    </source>
</evidence>
<keyword evidence="3" id="KW-1185">Reference proteome</keyword>
<protein>
    <submittedName>
        <fullName evidence="2">Metallothionein</fullName>
    </submittedName>
</protein>
<feature type="signal peptide" evidence="1">
    <location>
        <begin position="1"/>
        <end position="26"/>
    </location>
</feature>
<feature type="chain" id="PRO_5045175714" evidence="1">
    <location>
        <begin position="27"/>
        <end position="121"/>
    </location>
</feature>
<reference evidence="2 3" key="1">
    <citation type="submission" date="2023-12" db="EMBL/GenBank/DDBJ databases">
        <title>the genome sequence of Hyalangium sp. s54d21.</title>
        <authorList>
            <person name="Zhang X."/>
        </authorList>
    </citation>
    <scope>NUCLEOTIDE SEQUENCE [LARGE SCALE GENOMIC DNA]</scope>
    <source>
        <strain evidence="3">s54d21</strain>
    </source>
</reference>
<dbReference type="EMBL" id="JAXIVS010000001">
    <property type="protein sequence ID" value="MDY7225282.1"/>
    <property type="molecule type" value="Genomic_DNA"/>
</dbReference>
<dbReference type="RefSeq" id="WP_321543995.1">
    <property type="nucleotide sequence ID" value="NZ_JAXIVS010000001.1"/>
</dbReference>
<proteinExistence type="predicted"/>
<sequence length="121" mass="12767">MKRIGMTVAALWMAGGVLLAPGVGHACEAHAKKAQAATPEVKKDGAAPQALPTQNPLKEVDELLSAKCQCGSKADCTCKKGQCECSKCQKPRRQVVDALRESTPALKLEDARYDASAGVFI</sequence>
<keyword evidence="1" id="KW-0732">Signal</keyword>
<evidence type="ECO:0000313" key="2">
    <source>
        <dbReference type="EMBL" id="MDY7225282.1"/>
    </source>
</evidence>
<gene>
    <name evidence="2" type="ORF">SYV04_02770</name>
</gene>
<organism evidence="2 3">
    <name type="scientific">Hyalangium rubrum</name>
    <dbReference type="NCBI Taxonomy" id="3103134"/>
    <lineage>
        <taxon>Bacteria</taxon>
        <taxon>Pseudomonadati</taxon>
        <taxon>Myxococcota</taxon>
        <taxon>Myxococcia</taxon>
        <taxon>Myxococcales</taxon>
        <taxon>Cystobacterineae</taxon>
        <taxon>Archangiaceae</taxon>
        <taxon>Hyalangium</taxon>
    </lineage>
</organism>
<name>A0ABU5GXK7_9BACT</name>
<evidence type="ECO:0000256" key="1">
    <source>
        <dbReference type="SAM" id="SignalP"/>
    </source>
</evidence>
<comment type="caution">
    <text evidence="2">The sequence shown here is derived from an EMBL/GenBank/DDBJ whole genome shotgun (WGS) entry which is preliminary data.</text>
</comment>